<dbReference type="STRING" id="1703.BLSMQ_2500"/>
<dbReference type="CDD" id="cd00093">
    <property type="entry name" value="HTH_XRE"/>
    <property type="match status" value="1"/>
</dbReference>
<evidence type="ECO:0000256" key="1">
    <source>
        <dbReference type="SAM" id="MobiDB-lite"/>
    </source>
</evidence>
<name>A0A0B9A5E1_BRELN</name>
<gene>
    <name evidence="3" type="ORF">A2T55_11505</name>
    <name evidence="4" type="ORF">AE0388_0402</name>
</gene>
<evidence type="ECO:0000313" key="5">
    <source>
        <dbReference type="Proteomes" id="UP000031488"/>
    </source>
</evidence>
<reference evidence="3" key="3">
    <citation type="submission" date="2016-03" db="EMBL/GenBank/DDBJ databases">
        <authorList>
            <person name="Zhu Y."/>
            <person name="Sun C."/>
        </authorList>
    </citation>
    <scope>NUCLEOTIDE SEQUENCE</scope>
    <source>
        <strain evidence="3">BS258</strain>
    </source>
</reference>
<evidence type="ECO:0000313" key="6">
    <source>
        <dbReference type="Proteomes" id="UP000075950"/>
    </source>
</evidence>
<evidence type="ECO:0000313" key="3">
    <source>
        <dbReference type="EMBL" id="AMT94327.1"/>
    </source>
</evidence>
<proteinExistence type="predicted"/>
<reference evidence="6" key="2">
    <citation type="submission" date="2016-03" db="EMBL/GenBank/DDBJ databases">
        <authorList>
            <person name="Ploux O."/>
        </authorList>
    </citation>
    <scope>NUCLEOTIDE SEQUENCE [LARGE SCALE GENOMIC DNA]</scope>
    <source>
        <strain evidence="6">BS258</strain>
    </source>
</reference>
<protein>
    <submittedName>
        <fullName evidence="4">Helix-turn-helix domain protein</fullName>
    </submittedName>
    <submittedName>
        <fullName evidence="3">XRE family transcriptional regulator</fullName>
    </submittedName>
</protein>
<keyword evidence="5" id="KW-1185">Reference proteome</keyword>
<dbReference type="InterPro" id="IPR001387">
    <property type="entry name" value="Cro/C1-type_HTH"/>
</dbReference>
<dbReference type="RefSeq" id="WP_039206639.1">
    <property type="nucleotide sequence ID" value="NZ_CP014869.1"/>
</dbReference>
<dbReference type="EMBL" id="CP014869">
    <property type="protein sequence ID" value="AMT94327.1"/>
    <property type="molecule type" value="Genomic_DNA"/>
</dbReference>
<dbReference type="PROSITE" id="PS50943">
    <property type="entry name" value="HTH_CROC1"/>
    <property type="match status" value="1"/>
</dbReference>
<dbReference type="Gene3D" id="1.10.260.40">
    <property type="entry name" value="lambda repressor-like DNA-binding domains"/>
    <property type="match status" value="1"/>
</dbReference>
<dbReference type="PATRIC" id="fig|1703.6.peg.289"/>
<dbReference type="OrthoDB" id="3188736at2"/>
<reference evidence="4 5" key="1">
    <citation type="submission" date="2014-11" db="EMBL/GenBank/DDBJ databases">
        <title>Draft Genome Sequence of Brevibacterium linens AE038-8.</title>
        <authorList>
            <person name="Maizel D."/>
            <person name="Utturkar S.M."/>
            <person name="Brown S.D."/>
            <person name="Ferrero M."/>
            <person name="Rosen B.P."/>
        </authorList>
    </citation>
    <scope>NUCLEOTIDE SEQUENCE [LARGE SCALE GENOMIC DNA]</scope>
    <source>
        <strain evidence="4 5">AE038-8</strain>
    </source>
</reference>
<sequence>MLLRVEIGDALRSARRRQGRTLRDVSTGASVSLGYLSEIERGQKEASSELLSAICEALDLPLSALLSSVSDRFALEEGVQIPDTIPQELSDKILGRPEGYSSPRLAAKP</sequence>
<dbReference type="SUPFAM" id="SSF47413">
    <property type="entry name" value="lambda repressor-like DNA-binding domains"/>
    <property type="match status" value="1"/>
</dbReference>
<evidence type="ECO:0000313" key="4">
    <source>
        <dbReference type="EMBL" id="KHS53941.1"/>
    </source>
</evidence>
<accession>A0A142NNF9</accession>
<dbReference type="EMBL" id="JTJZ01000012">
    <property type="protein sequence ID" value="KHS53941.1"/>
    <property type="molecule type" value="Genomic_DNA"/>
</dbReference>
<dbReference type="KEGG" id="bly:A2T55_11505"/>
<dbReference type="AlphaFoldDB" id="A0A0B9A5E1"/>
<accession>A0A0B9A5E1</accession>
<evidence type="ECO:0000259" key="2">
    <source>
        <dbReference type="PROSITE" id="PS50943"/>
    </source>
</evidence>
<dbReference type="GO" id="GO:0003677">
    <property type="term" value="F:DNA binding"/>
    <property type="evidence" value="ECO:0007669"/>
    <property type="project" value="InterPro"/>
</dbReference>
<dbReference type="Proteomes" id="UP000075950">
    <property type="component" value="Chromosome"/>
</dbReference>
<dbReference type="Pfam" id="PF01381">
    <property type="entry name" value="HTH_3"/>
    <property type="match status" value="1"/>
</dbReference>
<dbReference type="Proteomes" id="UP000031488">
    <property type="component" value="Unassembled WGS sequence"/>
</dbReference>
<dbReference type="InterPro" id="IPR010982">
    <property type="entry name" value="Lambda_DNA-bd_dom_sf"/>
</dbReference>
<feature type="domain" description="HTH cro/C1-type" evidence="2">
    <location>
        <begin position="11"/>
        <end position="65"/>
    </location>
</feature>
<dbReference type="SMART" id="SM00530">
    <property type="entry name" value="HTH_XRE"/>
    <property type="match status" value="1"/>
</dbReference>
<organism evidence="4 5">
    <name type="scientific">Brevibacterium linens</name>
    <dbReference type="NCBI Taxonomy" id="1703"/>
    <lineage>
        <taxon>Bacteria</taxon>
        <taxon>Bacillati</taxon>
        <taxon>Actinomycetota</taxon>
        <taxon>Actinomycetes</taxon>
        <taxon>Micrococcales</taxon>
        <taxon>Brevibacteriaceae</taxon>
        <taxon>Brevibacterium</taxon>
    </lineage>
</organism>
<feature type="region of interest" description="Disordered" evidence="1">
    <location>
        <begin position="86"/>
        <end position="109"/>
    </location>
</feature>